<keyword evidence="5" id="KW-1185">Reference proteome</keyword>
<evidence type="ECO:0000256" key="2">
    <source>
        <dbReference type="SAM" id="Coils"/>
    </source>
</evidence>
<feature type="domain" description="B box-type" evidence="3">
    <location>
        <begin position="10"/>
        <end position="52"/>
    </location>
</feature>
<dbReference type="GO" id="GO:0008270">
    <property type="term" value="F:zinc ion binding"/>
    <property type="evidence" value="ECO:0007669"/>
    <property type="project" value="UniProtKB-KW"/>
</dbReference>
<feature type="domain" description="B box-type" evidence="3">
    <location>
        <begin position="59"/>
        <end position="104"/>
    </location>
</feature>
<dbReference type="SUPFAM" id="SSF101898">
    <property type="entry name" value="NHL repeat"/>
    <property type="match status" value="1"/>
</dbReference>
<dbReference type="Gene3D" id="2.130.10.10">
    <property type="entry name" value="YVTN repeat-like/Quinoprotein amine dehydrogenase"/>
    <property type="match status" value="1"/>
</dbReference>
<organism evidence="4 5">
    <name type="scientific">Mytilus galloprovincialis</name>
    <name type="common">Mediterranean mussel</name>
    <dbReference type="NCBI Taxonomy" id="29158"/>
    <lineage>
        <taxon>Eukaryota</taxon>
        <taxon>Metazoa</taxon>
        <taxon>Spiralia</taxon>
        <taxon>Lophotrochozoa</taxon>
        <taxon>Mollusca</taxon>
        <taxon>Bivalvia</taxon>
        <taxon>Autobranchia</taxon>
        <taxon>Pteriomorphia</taxon>
        <taxon>Mytilida</taxon>
        <taxon>Mytiloidea</taxon>
        <taxon>Mytilidae</taxon>
        <taxon>Mytilinae</taxon>
        <taxon>Mytilus</taxon>
    </lineage>
</organism>
<dbReference type="SUPFAM" id="SSF57845">
    <property type="entry name" value="B-box zinc-binding domain"/>
    <property type="match status" value="1"/>
</dbReference>
<dbReference type="GO" id="GO:0061630">
    <property type="term" value="F:ubiquitin protein ligase activity"/>
    <property type="evidence" value="ECO:0007669"/>
    <property type="project" value="TreeGrafter"/>
</dbReference>
<dbReference type="GO" id="GO:0060340">
    <property type="term" value="P:positive regulation of type I interferon-mediated signaling pathway"/>
    <property type="evidence" value="ECO:0007669"/>
    <property type="project" value="TreeGrafter"/>
</dbReference>
<dbReference type="AlphaFoldDB" id="A0A8B6E781"/>
<dbReference type="GO" id="GO:0045087">
    <property type="term" value="P:innate immune response"/>
    <property type="evidence" value="ECO:0007669"/>
    <property type="project" value="TreeGrafter"/>
</dbReference>
<feature type="coiled-coil region" evidence="2">
    <location>
        <begin position="189"/>
        <end position="216"/>
    </location>
</feature>
<evidence type="ECO:0000256" key="1">
    <source>
        <dbReference type="PROSITE-ProRule" id="PRU00024"/>
    </source>
</evidence>
<dbReference type="Gene3D" id="2.120.10.30">
    <property type="entry name" value="TolB, C-terminal domain"/>
    <property type="match status" value="1"/>
</dbReference>
<dbReference type="InterPro" id="IPR011042">
    <property type="entry name" value="6-blade_b-propeller_TolB-like"/>
</dbReference>
<dbReference type="PANTHER" id="PTHR25462">
    <property type="entry name" value="BONUS, ISOFORM C-RELATED"/>
    <property type="match status" value="1"/>
</dbReference>
<dbReference type="Gene3D" id="3.30.160.60">
    <property type="entry name" value="Classic Zinc Finger"/>
    <property type="match status" value="1"/>
</dbReference>
<dbReference type="InterPro" id="IPR000315">
    <property type="entry name" value="Znf_B-box"/>
</dbReference>
<dbReference type="CDD" id="cd19776">
    <property type="entry name" value="Bbox2_TRIM25_C-IV"/>
    <property type="match status" value="1"/>
</dbReference>
<dbReference type="OrthoDB" id="6042581at2759"/>
<reference evidence="4" key="1">
    <citation type="submission" date="2018-11" db="EMBL/GenBank/DDBJ databases">
        <authorList>
            <person name="Alioto T."/>
            <person name="Alioto T."/>
        </authorList>
    </citation>
    <scope>NUCLEOTIDE SEQUENCE</scope>
</reference>
<accession>A0A8B6E781</accession>
<evidence type="ECO:0000313" key="4">
    <source>
        <dbReference type="EMBL" id="VDI30297.1"/>
    </source>
</evidence>
<proteinExistence type="predicted"/>
<dbReference type="InterPro" id="IPR015943">
    <property type="entry name" value="WD40/YVTN_repeat-like_dom_sf"/>
</dbReference>
<dbReference type="CDD" id="cd19757">
    <property type="entry name" value="Bbox1"/>
    <property type="match status" value="1"/>
</dbReference>
<name>A0A8B6E781_MYTGA</name>
<dbReference type="PROSITE" id="PS50119">
    <property type="entry name" value="ZF_BBOX"/>
    <property type="match status" value="2"/>
</dbReference>
<keyword evidence="1" id="KW-0863">Zinc-finger</keyword>
<gene>
    <name evidence="4" type="ORF">MGAL_10B006122</name>
</gene>
<sequence length="559" mass="63157">MASFIPCGPCGHDEKTQNAEKWCTDCNEGFCYVCEKAHKSMRITRDHNLILIEDFRKIENVNVCVQCEEHGSKLEMYCKAHEKAICISCLPIKHTNCSDSIIPLAEAAKNAKTSTALADLEHTINETLVNIRTCLTDREAATERIGIQETLIKKRIFDTRETINKHLDDLERKLLNELTTTHISCKSKYGKIQNQLNEMEKEIKHFKEQTSQLKRVASDIQVFLSTHQVNKEIHEEVNSITKALASVRNYDIEIEIHQGITSLLKDVDYFAKVKVDQSTINCSFKDSKIDQAQIQVPTSRSVDNTKLKLRKKFKIKRKGKEMYISGCAILANGNVLFADNDGKNVIMEYSKDGHLIRDIPVSGEPLDLTVIDTDQIAVSYSIRNYIEVIDLKKIIVMKTVKLKNTCWGISYSDGNIYVTVKNEGIVVLNMEGTILNTIKCDIDAFQIATIDEKIYYTAPQSNTVNCCTTAGNRIWNFKDKSLTRPGGIATDSAKNVFVVGIRSNNLMILQDDGTVSKTLLTEADGLDRPIRLDYNKKTNMLLVCNTYDGTAFLYCVKFN</sequence>
<dbReference type="GO" id="GO:0005654">
    <property type="term" value="C:nucleoplasm"/>
    <property type="evidence" value="ECO:0007669"/>
    <property type="project" value="TreeGrafter"/>
</dbReference>
<dbReference type="Proteomes" id="UP000596742">
    <property type="component" value="Unassembled WGS sequence"/>
</dbReference>
<keyword evidence="1" id="KW-0479">Metal-binding</keyword>
<comment type="caution">
    <text evidence="4">The sequence shown here is derived from an EMBL/GenBank/DDBJ whole genome shotgun (WGS) entry which is preliminary data.</text>
</comment>
<dbReference type="EMBL" id="UYJE01004676">
    <property type="protein sequence ID" value="VDI30297.1"/>
    <property type="molecule type" value="Genomic_DNA"/>
</dbReference>
<protein>
    <recommendedName>
        <fullName evidence="3">B box-type domain-containing protein</fullName>
    </recommendedName>
</protein>
<keyword evidence="2" id="KW-0175">Coiled coil</keyword>
<evidence type="ECO:0000313" key="5">
    <source>
        <dbReference type="Proteomes" id="UP000596742"/>
    </source>
</evidence>
<dbReference type="PANTHER" id="PTHR25462:SF299">
    <property type="entry name" value="E3 UBIQUITIN-PROTEIN LIGASE TRIM56"/>
    <property type="match status" value="1"/>
</dbReference>
<dbReference type="InterPro" id="IPR047153">
    <property type="entry name" value="TRIM45/56/19-like"/>
</dbReference>
<keyword evidence="1" id="KW-0862">Zinc</keyword>
<evidence type="ECO:0000259" key="3">
    <source>
        <dbReference type="PROSITE" id="PS50119"/>
    </source>
</evidence>